<dbReference type="PANTHER" id="PTHR11579:SF0">
    <property type="entry name" value="PROTEIN-L-ISOASPARTATE(D-ASPARTATE) O-METHYLTRANSFERASE"/>
    <property type="match status" value="1"/>
</dbReference>
<accession>D2RFN4</accession>
<evidence type="ECO:0000256" key="6">
    <source>
        <dbReference type="ARBA" id="ARBA00022691"/>
    </source>
</evidence>
<dbReference type="Gene3D" id="3.40.50.150">
    <property type="entry name" value="Vaccinia Virus protein VP39"/>
    <property type="match status" value="1"/>
</dbReference>
<dbReference type="AlphaFoldDB" id="D2RFN4"/>
<proteinExistence type="inferred from homology"/>
<dbReference type="HOGENOM" id="CLU_055432_2_0_2"/>
<protein>
    <recommendedName>
        <fullName evidence="9">Protein-L-isoaspartate O-methyltransferase</fullName>
        <ecNumber evidence="9">2.1.1.77</ecNumber>
    </recommendedName>
    <alternativeName>
        <fullName evidence="9">L-isoaspartyl protein carboxyl methyltransferase</fullName>
    </alternativeName>
    <alternativeName>
        <fullName evidence="9">Protein L-isoaspartyl methyltransferase</fullName>
    </alternativeName>
    <alternativeName>
        <fullName evidence="9">Protein-beta-aspartate methyltransferase</fullName>
        <shortName evidence="9">PIMT</shortName>
    </alternativeName>
</protein>
<feature type="active site" evidence="9">
    <location>
        <position position="61"/>
    </location>
</feature>
<evidence type="ECO:0000256" key="9">
    <source>
        <dbReference type="HAMAP-Rule" id="MF_00090"/>
    </source>
</evidence>
<dbReference type="NCBIfam" id="NF010549">
    <property type="entry name" value="PRK13942.1"/>
    <property type="match status" value="1"/>
</dbReference>
<name>D2RFN4_ARCPA</name>
<evidence type="ECO:0000256" key="1">
    <source>
        <dbReference type="ARBA" id="ARBA00004496"/>
    </source>
</evidence>
<dbReference type="NCBIfam" id="NF001453">
    <property type="entry name" value="PRK00312.1"/>
    <property type="match status" value="1"/>
</dbReference>
<dbReference type="RefSeq" id="WP_012939445.1">
    <property type="nucleotide sequence ID" value="NC_013741.1"/>
</dbReference>
<dbReference type="EMBL" id="CP001857">
    <property type="protein sequence ID" value="ADB57109.1"/>
    <property type="molecule type" value="Genomic_DNA"/>
</dbReference>
<dbReference type="InterPro" id="IPR029063">
    <property type="entry name" value="SAM-dependent_MTases_sf"/>
</dbReference>
<evidence type="ECO:0000313" key="10">
    <source>
        <dbReference type="EMBL" id="ADB57109.1"/>
    </source>
</evidence>
<dbReference type="OrthoDB" id="33618at2157"/>
<dbReference type="Proteomes" id="UP000001901">
    <property type="component" value="Chromosome"/>
</dbReference>
<dbReference type="SUPFAM" id="SSF53335">
    <property type="entry name" value="S-adenosyl-L-methionine-dependent methyltransferases"/>
    <property type="match status" value="1"/>
</dbReference>
<keyword evidence="5 9" id="KW-0808">Transferase</keyword>
<dbReference type="FunFam" id="3.40.50.150:FF:000010">
    <property type="entry name" value="Protein-L-isoaspartate O-methyltransferase"/>
    <property type="match status" value="1"/>
</dbReference>
<dbReference type="InterPro" id="IPR000682">
    <property type="entry name" value="PCMT"/>
</dbReference>
<comment type="similarity">
    <text evidence="2 9">Belongs to the methyltransferase superfamily. L-isoaspartyl/D-aspartyl protein methyltransferase family.</text>
</comment>
<evidence type="ECO:0000256" key="4">
    <source>
        <dbReference type="ARBA" id="ARBA00022603"/>
    </source>
</evidence>
<comment type="catalytic activity">
    <reaction evidence="8 9">
        <text>[protein]-L-isoaspartate + S-adenosyl-L-methionine = [protein]-L-isoaspartate alpha-methyl ester + S-adenosyl-L-homocysteine</text>
        <dbReference type="Rhea" id="RHEA:12705"/>
        <dbReference type="Rhea" id="RHEA-COMP:12143"/>
        <dbReference type="Rhea" id="RHEA-COMP:12144"/>
        <dbReference type="ChEBI" id="CHEBI:57856"/>
        <dbReference type="ChEBI" id="CHEBI:59789"/>
        <dbReference type="ChEBI" id="CHEBI:90596"/>
        <dbReference type="ChEBI" id="CHEBI:90598"/>
        <dbReference type="EC" id="2.1.1.77"/>
    </reaction>
</comment>
<evidence type="ECO:0000313" key="11">
    <source>
        <dbReference type="Proteomes" id="UP000001901"/>
    </source>
</evidence>
<keyword evidence="3 9" id="KW-0963">Cytoplasm</keyword>
<dbReference type="EC" id="2.1.1.77" evidence="9"/>
<evidence type="ECO:0000256" key="7">
    <source>
        <dbReference type="ARBA" id="ARBA00025330"/>
    </source>
</evidence>
<comment type="function">
    <text evidence="7 9">Catalyzes the methyl esterification of L-isoaspartyl residues in peptides and proteins that result from spontaneous decomposition of normal L-aspartyl and L-asparaginyl residues. It plays a role in the repair and/or degradation of damaged proteins.</text>
</comment>
<evidence type="ECO:0000256" key="5">
    <source>
        <dbReference type="ARBA" id="ARBA00022679"/>
    </source>
</evidence>
<evidence type="ECO:0000256" key="3">
    <source>
        <dbReference type="ARBA" id="ARBA00022490"/>
    </source>
</evidence>
<dbReference type="Pfam" id="PF01135">
    <property type="entry name" value="PCMT"/>
    <property type="match status" value="1"/>
</dbReference>
<keyword evidence="6 9" id="KW-0949">S-adenosyl-L-methionine</keyword>
<dbReference type="STRING" id="572546.Arcpr_0032"/>
<dbReference type="CDD" id="cd02440">
    <property type="entry name" value="AdoMet_MTases"/>
    <property type="match status" value="1"/>
</dbReference>
<dbReference type="GO" id="GO:0032259">
    <property type="term" value="P:methylation"/>
    <property type="evidence" value="ECO:0007669"/>
    <property type="project" value="UniProtKB-KW"/>
</dbReference>
<reference evidence="10 11" key="1">
    <citation type="journal article" date="2010" name="Stand. Genomic Sci.">
        <title>Complete genome sequence of Archaeoglobus profundus type strain (AV18).</title>
        <authorList>
            <person name="von Jan M."/>
            <person name="Lapidus A."/>
            <person name="Del Rio T.G."/>
            <person name="Copeland A."/>
            <person name="Tice H."/>
            <person name="Cheng J.F."/>
            <person name="Lucas S."/>
            <person name="Chen F."/>
            <person name="Nolan M."/>
            <person name="Goodwin L."/>
            <person name="Han C."/>
            <person name="Pitluck S."/>
            <person name="Liolios K."/>
            <person name="Ivanova N."/>
            <person name="Mavromatis K."/>
            <person name="Ovchinnikova G."/>
            <person name="Chertkov O."/>
            <person name="Pati A."/>
            <person name="Chen A."/>
            <person name="Palaniappan K."/>
            <person name="Land M."/>
            <person name="Hauser L."/>
            <person name="Chang Y.J."/>
            <person name="Jeffries C.D."/>
            <person name="Saunders E."/>
            <person name="Brettin T."/>
            <person name="Detter J.C."/>
            <person name="Chain P."/>
            <person name="Eichinger K."/>
            <person name="Huber H."/>
            <person name="Spring S."/>
            <person name="Rohde M."/>
            <person name="Goker M."/>
            <person name="Wirth R."/>
            <person name="Woyke T."/>
            <person name="Bristow J."/>
            <person name="Eisen J.A."/>
            <person name="Markowitz V."/>
            <person name="Hugenholtz P."/>
            <person name="Kyrpides N.C."/>
            <person name="Klenk H.P."/>
        </authorList>
    </citation>
    <scope>NUCLEOTIDE SEQUENCE [LARGE SCALE GENOMIC DNA]</scope>
    <source>
        <strain evidence="11">DSM 5631 / JCM 9629 / NBRC 100127 / Av18</strain>
    </source>
</reference>
<dbReference type="GO" id="GO:0005737">
    <property type="term" value="C:cytoplasm"/>
    <property type="evidence" value="ECO:0007669"/>
    <property type="project" value="UniProtKB-SubCell"/>
</dbReference>
<dbReference type="GeneID" id="8738677"/>
<dbReference type="PaxDb" id="572546-Arcpr_0032"/>
<comment type="subcellular location">
    <subcellularLocation>
        <location evidence="1 9">Cytoplasm</location>
    </subcellularLocation>
</comment>
<keyword evidence="4 9" id="KW-0489">Methyltransferase</keyword>
<dbReference type="NCBIfam" id="TIGR00080">
    <property type="entry name" value="pimt"/>
    <property type="match status" value="1"/>
</dbReference>
<keyword evidence="11" id="KW-1185">Reference proteome</keyword>
<dbReference type="GO" id="GO:0004719">
    <property type="term" value="F:protein-L-isoaspartate (D-aspartate) O-methyltransferase activity"/>
    <property type="evidence" value="ECO:0007669"/>
    <property type="project" value="UniProtKB-UniRule"/>
</dbReference>
<gene>
    <name evidence="9" type="primary">pcm</name>
    <name evidence="10" type="ordered locus">Arcpr_0032</name>
</gene>
<evidence type="ECO:0000256" key="2">
    <source>
        <dbReference type="ARBA" id="ARBA00005369"/>
    </source>
</evidence>
<dbReference type="KEGG" id="apo:Arcpr_0032"/>
<dbReference type="GO" id="GO:0030091">
    <property type="term" value="P:protein repair"/>
    <property type="evidence" value="ECO:0007669"/>
    <property type="project" value="UniProtKB-UniRule"/>
</dbReference>
<evidence type="ECO:0000256" key="8">
    <source>
        <dbReference type="ARBA" id="ARBA00029295"/>
    </source>
</evidence>
<dbReference type="PROSITE" id="PS01279">
    <property type="entry name" value="PCMT"/>
    <property type="match status" value="1"/>
</dbReference>
<organism evidence="10 11">
    <name type="scientific">Archaeoglobus profundus (strain DSM 5631 / JCM 9629 / NBRC 100127 / Av18)</name>
    <dbReference type="NCBI Taxonomy" id="572546"/>
    <lineage>
        <taxon>Archaea</taxon>
        <taxon>Methanobacteriati</taxon>
        <taxon>Methanobacteriota</taxon>
        <taxon>Archaeoglobi</taxon>
        <taxon>Archaeoglobales</taxon>
        <taxon>Archaeoglobaceae</taxon>
        <taxon>Archaeoglobus</taxon>
    </lineage>
</organism>
<dbReference type="HAMAP" id="MF_00090">
    <property type="entry name" value="PIMT"/>
    <property type="match status" value="1"/>
</dbReference>
<dbReference type="eggNOG" id="arCOG00976">
    <property type="taxonomic scope" value="Archaea"/>
</dbReference>
<dbReference type="PANTHER" id="PTHR11579">
    <property type="entry name" value="PROTEIN-L-ISOASPARTATE O-METHYLTRANSFERASE"/>
    <property type="match status" value="1"/>
</dbReference>
<sequence>MDPFEEKRRRMVERLKEELGISDKVAKAMLKVPRHLFVPKAYEREAYVDTPLPIGFGQTISAPHMVAIMCDLLDLKEGEKVLEVGGGSGYHAAVVAEIVGKKGKVIAIERIPELAERAKEVLRLLGYDNVKIVVGDGTKGYPEEAPYDKIYVTASAPDIPKPLIEQLKPGGRMVIPIGRYEQHLYVVDKDESGKIHKRVWGPVRFVPLVGEYGFKEWE</sequence>